<evidence type="ECO:0000259" key="2">
    <source>
        <dbReference type="PROSITE" id="PS51471"/>
    </source>
</evidence>
<sequence>MKKYGYQQSNSDHTLFIKHRGSLITCLIIYVDDMILTGNDSEEIIRLKENLFEEFEMKDLGRLKYFLGIEVLRSKVGIFMSQKKYTLDLLAETGMMDCKPALTPIELNHGLQITEGAEETDRGRYQRLVGKLIYLSHTRPDIAYAVGVISRFMHRPQIEHMKAALRVVRYLKGTFDYGVLFKRAEHLEILAYTDADWAGNPVDRRSTAGYFALVGGNLVSWRSKKQKVVALSSAEAEFRGIKSGITEVLWIRKLLMELRLFSGKTLPSNPGALVVNVGDLMELITNAKFRSVYHRVLANTEGPRLSVAFFFRPHMNESSQSRLYGPMKELLSEENPAIYREATGEEIVWIRYTKGLDGVPLLSHFRLNSESPQVK</sequence>
<dbReference type="GO" id="GO:0046872">
    <property type="term" value="F:metal ion binding"/>
    <property type="evidence" value="ECO:0007669"/>
    <property type="project" value="UniProtKB-KW"/>
</dbReference>
<gene>
    <name evidence="3" type="ORF">SHERM_17746</name>
</gene>
<keyword evidence="4" id="KW-1185">Reference proteome</keyword>
<dbReference type="SUPFAM" id="SSF56672">
    <property type="entry name" value="DNA/RNA polymerases"/>
    <property type="match status" value="1"/>
</dbReference>
<proteinExistence type="inferred from homology"/>
<dbReference type="OrthoDB" id="128382at2759"/>
<keyword evidence="3" id="KW-0808">Transferase</keyword>
<dbReference type="Pfam" id="PF03171">
    <property type="entry name" value="2OG-FeII_Oxy"/>
    <property type="match status" value="1"/>
</dbReference>
<reference evidence="3" key="1">
    <citation type="submission" date="2019-12" db="EMBL/GenBank/DDBJ databases">
        <authorList>
            <person name="Scholes J."/>
        </authorList>
    </citation>
    <scope>NUCLEOTIDE SEQUENCE</scope>
</reference>
<dbReference type="InterPro" id="IPR044861">
    <property type="entry name" value="IPNS-like_FE2OG_OXY"/>
</dbReference>
<dbReference type="EMBL" id="CACSLK010017620">
    <property type="protein sequence ID" value="CAA0818855.1"/>
    <property type="molecule type" value="Genomic_DNA"/>
</dbReference>
<name>A0A9N7R9F8_STRHE</name>
<dbReference type="InterPro" id="IPR005123">
    <property type="entry name" value="Oxoglu/Fe-dep_dioxygenase_dom"/>
</dbReference>
<dbReference type="InterPro" id="IPR043502">
    <property type="entry name" value="DNA/RNA_pol_sf"/>
</dbReference>
<evidence type="ECO:0000313" key="4">
    <source>
        <dbReference type="Proteomes" id="UP001153555"/>
    </source>
</evidence>
<evidence type="ECO:0000256" key="1">
    <source>
        <dbReference type="RuleBase" id="RU003682"/>
    </source>
</evidence>
<evidence type="ECO:0000313" key="3">
    <source>
        <dbReference type="EMBL" id="CAA0818855.1"/>
    </source>
</evidence>
<dbReference type="GO" id="GO:0016491">
    <property type="term" value="F:oxidoreductase activity"/>
    <property type="evidence" value="ECO:0007669"/>
    <property type="project" value="UniProtKB-KW"/>
</dbReference>
<comment type="similarity">
    <text evidence="1">Belongs to the iron/ascorbate-dependent oxidoreductase family.</text>
</comment>
<dbReference type="InterPro" id="IPR013103">
    <property type="entry name" value="RVT_2"/>
</dbReference>
<keyword evidence="1" id="KW-0479">Metal-binding</keyword>
<dbReference type="Pfam" id="PF07727">
    <property type="entry name" value="RVT_2"/>
    <property type="match status" value="1"/>
</dbReference>
<accession>A0A9N7R9F8</accession>
<dbReference type="Gene3D" id="2.60.120.330">
    <property type="entry name" value="B-lactam Antibiotic, Isopenicillin N Synthase, Chain"/>
    <property type="match status" value="1"/>
</dbReference>
<organism evidence="3 4">
    <name type="scientific">Striga hermonthica</name>
    <name type="common">Purple witchweed</name>
    <name type="synonym">Buchnera hermonthica</name>
    <dbReference type="NCBI Taxonomy" id="68872"/>
    <lineage>
        <taxon>Eukaryota</taxon>
        <taxon>Viridiplantae</taxon>
        <taxon>Streptophyta</taxon>
        <taxon>Embryophyta</taxon>
        <taxon>Tracheophyta</taxon>
        <taxon>Spermatophyta</taxon>
        <taxon>Magnoliopsida</taxon>
        <taxon>eudicotyledons</taxon>
        <taxon>Gunneridae</taxon>
        <taxon>Pentapetalae</taxon>
        <taxon>asterids</taxon>
        <taxon>lamiids</taxon>
        <taxon>Lamiales</taxon>
        <taxon>Orobanchaceae</taxon>
        <taxon>Buchnereae</taxon>
        <taxon>Striga</taxon>
    </lineage>
</organism>
<dbReference type="CDD" id="cd09272">
    <property type="entry name" value="RNase_HI_RT_Ty1"/>
    <property type="match status" value="1"/>
</dbReference>
<dbReference type="SUPFAM" id="SSF51197">
    <property type="entry name" value="Clavaminate synthase-like"/>
    <property type="match status" value="1"/>
</dbReference>
<dbReference type="AlphaFoldDB" id="A0A9N7R9F8"/>
<keyword evidence="1" id="KW-0408">Iron</keyword>
<keyword evidence="1" id="KW-0560">Oxidoreductase</keyword>
<dbReference type="GO" id="GO:0016301">
    <property type="term" value="F:kinase activity"/>
    <property type="evidence" value="ECO:0007669"/>
    <property type="project" value="UniProtKB-KW"/>
</dbReference>
<comment type="caution">
    <text evidence="3">The sequence shown here is derived from an EMBL/GenBank/DDBJ whole genome shotgun (WGS) entry which is preliminary data.</text>
</comment>
<dbReference type="Proteomes" id="UP001153555">
    <property type="component" value="Unassembled WGS sequence"/>
</dbReference>
<protein>
    <submittedName>
        <fullName evidence="3">Cysteine-rich RLK (RECEPTOR-like protein kinase) 8</fullName>
    </submittedName>
</protein>
<dbReference type="PANTHER" id="PTHR11439:SF467">
    <property type="entry name" value="INTEGRASE CATALYTIC DOMAIN-CONTAINING PROTEIN"/>
    <property type="match status" value="1"/>
</dbReference>
<keyword evidence="3" id="KW-0418">Kinase</keyword>
<dbReference type="PANTHER" id="PTHR11439">
    <property type="entry name" value="GAG-POL-RELATED RETROTRANSPOSON"/>
    <property type="match status" value="1"/>
</dbReference>
<dbReference type="InterPro" id="IPR027443">
    <property type="entry name" value="IPNS-like_sf"/>
</dbReference>
<feature type="domain" description="Fe2OG dioxygenase" evidence="2">
    <location>
        <begin position="157"/>
        <end position="313"/>
    </location>
</feature>
<dbReference type="PROSITE" id="PS51471">
    <property type="entry name" value="FE2OG_OXY"/>
    <property type="match status" value="1"/>
</dbReference>